<organism evidence="5 6">
    <name type="scientific">Allomeiothermus silvanus (strain ATCC 700542 / DSM 9946 / NBRC 106475 / NCIMB 13440 / VI-R2)</name>
    <name type="common">Thermus silvanus</name>
    <dbReference type="NCBI Taxonomy" id="526227"/>
    <lineage>
        <taxon>Bacteria</taxon>
        <taxon>Thermotogati</taxon>
        <taxon>Deinococcota</taxon>
        <taxon>Deinococci</taxon>
        <taxon>Thermales</taxon>
        <taxon>Thermaceae</taxon>
        <taxon>Allomeiothermus</taxon>
    </lineage>
</organism>
<dbReference type="eggNOG" id="COG1319">
    <property type="taxonomic scope" value="Bacteria"/>
</dbReference>
<dbReference type="GO" id="GO:0071949">
    <property type="term" value="F:FAD binding"/>
    <property type="evidence" value="ECO:0007669"/>
    <property type="project" value="InterPro"/>
</dbReference>
<sequence>MYTAPFTYQRASSLQEAIQMLQQNPDAKLLAGGHSLIPAMKLRLAQPSMLIDISKVAELKSIHLEGNTLVIGAAATYYEIASNDQVKQAAPILADVIQHIGDPMVRHKGTLGGSLAHADPAADLPAAVLALEAKMKIQGPGGSRVVDAADFFQGMFTTAVGPGEILTEIHIPANAGKQAYEKFPHPASRYPVVGVAVVVGANGVRAALTGAGERAMRLPKLEQALAGKPLTAEAIEAACQGIVSPQELMGDHLHSAEYRAHLVDVLAKKALMRLI</sequence>
<keyword evidence="6" id="KW-1185">Reference proteome</keyword>
<dbReference type="FunFam" id="3.30.465.10:FF:000017">
    <property type="entry name" value="Xanthine dehydrogenase, FAD binding subunit"/>
    <property type="match status" value="1"/>
</dbReference>
<dbReference type="InterPro" id="IPR016169">
    <property type="entry name" value="FAD-bd_PCMH_sub2"/>
</dbReference>
<dbReference type="Proteomes" id="UP000001916">
    <property type="component" value="Chromosome"/>
</dbReference>
<dbReference type="GO" id="GO:0016491">
    <property type="term" value="F:oxidoreductase activity"/>
    <property type="evidence" value="ECO:0007669"/>
    <property type="project" value="UniProtKB-KW"/>
</dbReference>
<dbReference type="KEGG" id="msv:Mesil_2698"/>
<dbReference type="STRING" id="526227.Mesil_2698"/>
<name>D7BC48_ALLS1</name>
<dbReference type="PANTHER" id="PTHR42659">
    <property type="entry name" value="XANTHINE DEHYDROGENASE SUBUNIT C-RELATED"/>
    <property type="match status" value="1"/>
</dbReference>
<dbReference type="SMART" id="SM01092">
    <property type="entry name" value="CO_deh_flav_C"/>
    <property type="match status" value="1"/>
</dbReference>
<dbReference type="InterPro" id="IPR016166">
    <property type="entry name" value="FAD-bd_PCMH"/>
</dbReference>
<dbReference type="PANTHER" id="PTHR42659:SF2">
    <property type="entry name" value="XANTHINE DEHYDROGENASE SUBUNIT C-RELATED"/>
    <property type="match status" value="1"/>
</dbReference>
<evidence type="ECO:0000313" key="5">
    <source>
        <dbReference type="EMBL" id="ADH64545.1"/>
    </source>
</evidence>
<dbReference type="PROSITE" id="PS51387">
    <property type="entry name" value="FAD_PCMH"/>
    <property type="match status" value="1"/>
</dbReference>
<dbReference type="AlphaFoldDB" id="D7BC48"/>
<reference evidence="5 6" key="1">
    <citation type="journal article" date="2010" name="Stand. Genomic Sci.">
        <title>Complete genome sequence of Meiothermus silvanus type strain (VI-R2).</title>
        <authorList>
            <person name="Sikorski J."/>
            <person name="Tindall B.J."/>
            <person name="Lowry S."/>
            <person name="Lucas S."/>
            <person name="Nolan M."/>
            <person name="Copeland A."/>
            <person name="Glavina Del Rio T."/>
            <person name="Tice H."/>
            <person name="Cheng J.F."/>
            <person name="Han C."/>
            <person name="Pitluck S."/>
            <person name="Liolios K."/>
            <person name="Ivanova N."/>
            <person name="Mavromatis K."/>
            <person name="Mikhailova N."/>
            <person name="Pati A."/>
            <person name="Goodwin L."/>
            <person name="Chen A."/>
            <person name="Palaniappan K."/>
            <person name="Land M."/>
            <person name="Hauser L."/>
            <person name="Chang Y.J."/>
            <person name="Jeffries C.D."/>
            <person name="Rohde M."/>
            <person name="Goker M."/>
            <person name="Woyke T."/>
            <person name="Bristow J."/>
            <person name="Eisen J.A."/>
            <person name="Markowitz V."/>
            <person name="Hugenholtz P."/>
            <person name="Kyrpides N.C."/>
            <person name="Klenk H.P."/>
            <person name="Lapidus A."/>
        </authorList>
    </citation>
    <scope>NUCLEOTIDE SEQUENCE [LARGE SCALE GENOMIC DNA]</scope>
    <source>
        <strain evidence="6">ATCC 700542 / DSM 9946 / VI-R2</strain>
    </source>
</reference>
<dbReference type="InterPro" id="IPR036318">
    <property type="entry name" value="FAD-bd_PCMH-like_sf"/>
</dbReference>
<feature type="domain" description="FAD-binding PCMH-type" evidence="4">
    <location>
        <begin position="1"/>
        <end position="176"/>
    </location>
</feature>
<keyword evidence="3" id="KW-0560">Oxidoreductase</keyword>
<evidence type="ECO:0000313" key="6">
    <source>
        <dbReference type="Proteomes" id="UP000001916"/>
    </source>
</evidence>
<dbReference type="InterPro" id="IPR036683">
    <property type="entry name" value="CO_DH_flav_C_dom_sf"/>
</dbReference>
<evidence type="ECO:0000256" key="3">
    <source>
        <dbReference type="ARBA" id="ARBA00023002"/>
    </source>
</evidence>
<evidence type="ECO:0000256" key="1">
    <source>
        <dbReference type="ARBA" id="ARBA00022630"/>
    </source>
</evidence>
<dbReference type="RefSeq" id="WP_013159082.1">
    <property type="nucleotide sequence ID" value="NC_014212.1"/>
</dbReference>
<evidence type="ECO:0000256" key="2">
    <source>
        <dbReference type="ARBA" id="ARBA00022827"/>
    </source>
</evidence>
<gene>
    <name evidence="5" type="ordered locus">Mesil_2698</name>
</gene>
<dbReference type="InterPro" id="IPR016167">
    <property type="entry name" value="FAD-bd_PCMH_sub1"/>
</dbReference>
<protein>
    <submittedName>
        <fullName evidence="5">Molybdopterin dehydrogenase FAD-binding protein</fullName>
    </submittedName>
</protein>
<dbReference type="SUPFAM" id="SSF56176">
    <property type="entry name" value="FAD-binding/transporter-associated domain-like"/>
    <property type="match status" value="1"/>
</dbReference>
<dbReference type="SUPFAM" id="SSF55447">
    <property type="entry name" value="CO dehydrogenase flavoprotein C-terminal domain-like"/>
    <property type="match status" value="1"/>
</dbReference>
<dbReference type="EMBL" id="CP002042">
    <property type="protein sequence ID" value="ADH64545.1"/>
    <property type="molecule type" value="Genomic_DNA"/>
</dbReference>
<dbReference type="Pfam" id="PF03450">
    <property type="entry name" value="CO_deh_flav_C"/>
    <property type="match status" value="1"/>
</dbReference>
<dbReference type="Pfam" id="PF00941">
    <property type="entry name" value="FAD_binding_5"/>
    <property type="match status" value="1"/>
</dbReference>
<dbReference type="InterPro" id="IPR002346">
    <property type="entry name" value="Mopterin_DH_FAD-bd"/>
</dbReference>
<proteinExistence type="predicted"/>
<evidence type="ECO:0000259" key="4">
    <source>
        <dbReference type="PROSITE" id="PS51387"/>
    </source>
</evidence>
<dbReference type="Gene3D" id="3.30.465.10">
    <property type="match status" value="1"/>
</dbReference>
<keyword evidence="2" id="KW-0274">FAD</keyword>
<dbReference type="InterPro" id="IPR005107">
    <property type="entry name" value="CO_DH_flav_C"/>
</dbReference>
<keyword evidence="1" id="KW-0285">Flavoprotein</keyword>
<dbReference type="HOGENOM" id="CLU_058050_3_0_0"/>
<dbReference type="InterPro" id="IPR051312">
    <property type="entry name" value="Diverse_Substr_Oxidored"/>
</dbReference>
<dbReference type="Gene3D" id="3.30.390.50">
    <property type="entry name" value="CO dehydrogenase flavoprotein, C-terminal domain"/>
    <property type="match status" value="1"/>
</dbReference>
<dbReference type="OrthoDB" id="9774454at2"/>
<dbReference type="Gene3D" id="3.30.43.10">
    <property type="entry name" value="Uridine Diphospho-n-acetylenolpyruvylglucosamine Reductase, domain 2"/>
    <property type="match status" value="1"/>
</dbReference>
<accession>D7BC48</accession>